<sequence length="171" mass="19643">MKEKCTNERLTSAFRAHTLIFNEKLVNKNNCVIMCQAEVCLFQKERILHHKNPIMLPSSTTDPTLDLIEQRRIECNESLFSPETVGSLNKLNRSAPYCKGTWDGWLCWPDTQGGQYSFAKCPDFIAGFDVNRDALEVKPWRRQVTLIYEIGYSISLIALLLSLAILFYFSV</sequence>
<name>A0A336MCX8_CULSO</name>
<dbReference type="InterPro" id="IPR036445">
    <property type="entry name" value="GPCR_2_extracell_dom_sf"/>
</dbReference>
<evidence type="ECO:0000256" key="1">
    <source>
        <dbReference type="SAM" id="Phobius"/>
    </source>
</evidence>
<dbReference type="InterPro" id="IPR017983">
    <property type="entry name" value="GPCR_2_secretin-like_CS"/>
</dbReference>
<dbReference type="VEuPathDB" id="VectorBase:CSON015148"/>
<reference evidence="3" key="1">
    <citation type="submission" date="2018-07" db="EMBL/GenBank/DDBJ databases">
        <authorList>
            <person name="Quirk P.G."/>
            <person name="Krulwich T.A."/>
        </authorList>
    </citation>
    <scope>NUCLEOTIDE SEQUENCE</scope>
</reference>
<dbReference type="GO" id="GO:0007188">
    <property type="term" value="P:adenylate cyclase-modulating G protein-coupled receptor signaling pathway"/>
    <property type="evidence" value="ECO:0007669"/>
    <property type="project" value="TreeGrafter"/>
</dbReference>
<dbReference type="Pfam" id="PF02793">
    <property type="entry name" value="HRM"/>
    <property type="match status" value="1"/>
</dbReference>
<accession>A0A336MCX8</accession>
<protein>
    <submittedName>
        <fullName evidence="3">CSON015148 protein</fullName>
    </submittedName>
</protein>
<dbReference type="EMBL" id="UFQT01000938">
    <property type="protein sequence ID" value="SSX28086.1"/>
    <property type="molecule type" value="Genomic_DNA"/>
</dbReference>
<dbReference type="Gene3D" id="4.10.1240.10">
    <property type="entry name" value="GPCR, family 2, extracellular hormone receptor domain"/>
    <property type="match status" value="1"/>
</dbReference>
<dbReference type="InterPro" id="IPR001879">
    <property type="entry name" value="GPCR_2_extracellular_dom"/>
</dbReference>
<feature type="domain" description="G-protein coupled receptors family 2 profile 1" evidence="2">
    <location>
        <begin position="74"/>
        <end position="131"/>
    </location>
</feature>
<dbReference type="PANTHER" id="PTHR45620:SF32">
    <property type="entry name" value="DIURETIC HORMONE 31 RECEPTOR, ISOFORM C"/>
    <property type="match status" value="1"/>
</dbReference>
<dbReference type="InterPro" id="IPR050332">
    <property type="entry name" value="GPCR_2"/>
</dbReference>
<proteinExistence type="predicted"/>
<dbReference type="AlphaFoldDB" id="A0A336MCX8"/>
<gene>
    <name evidence="3" type="primary">CSON015148</name>
</gene>
<dbReference type="PANTHER" id="PTHR45620">
    <property type="entry name" value="PDF RECEPTOR-LIKE PROTEIN-RELATED"/>
    <property type="match status" value="1"/>
</dbReference>
<keyword evidence="1" id="KW-0812">Transmembrane</keyword>
<dbReference type="PROSITE" id="PS00649">
    <property type="entry name" value="G_PROTEIN_RECEP_F2_1"/>
    <property type="match status" value="1"/>
</dbReference>
<keyword evidence="1" id="KW-0472">Membrane</keyword>
<dbReference type="GO" id="GO:0008528">
    <property type="term" value="F:G protein-coupled peptide receptor activity"/>
    <property type="evidence" value="ECO:0007669"/>
    <property type="project" value="TreeGrafter"/>
</dbReference>
<evidence type="ECO:0000259" key="2">
    <source>
        <dbReference type="PROSITE" id="PS50227"/>
    </source>
</evidence>
<keyword evidence="1" id="KW-1133">Transmembrane helix</keyword>
<feature type="transmembrane region" description="Helical" evidence="1">
    <location>
        <begin position="146"/>
        <end position="169"/>
    </location>
</feature>
<dbReference type="GO" id="GO:0005886">
    <property type="term" value="C:plasma membrane"/>
    <property type="evidence" value="ECO:0007669"/>
    <property type="project" value="TreeGrafter"/>
</dbReference>
<dbReference type="SUPFAM" id="SSF111418">
    <property type="entry name" value="Hormone receptor domain"/>
    <property type="match status" value="1"/>
</dbReference>
<dbReference type="PROSITE" id="PS50227">
    <property type="entry name" value="G_PROTEIN_RECEP_F2_3"/>
    <property type="match status" value="1"/>
</dbReference>
<evidence type="ECO:0000313" key="3">
    <source>
        <dbReference type="EMBL" id="SSX28086.1"/>
    </source>
</evidence>
<organism evidence="3">
    <name type="scientific">Culicoides sonorensis</name>
    <name type="common">Biting midge</name>
    <dbReference type="NCBI Taxonomy" id="179676"/>
    <lineage>
        <taxon>Eukaryota</taxon>
        <taxon>Metazoa</taxon>
        <taxon>Ecdysozoa</taxon>
        <taxon>Arthropoda</taxon>
        <taxon>Hexapoda</taxon>
        <taxon>Insecta</taxon>
        <taxon>Pterygota</taxon>
        <taxon>Neoptera</taxon>
        <taxon>Endopterygota</taxon>
        <taxon>Diptera</taxon>
        <taxon>Nematocera</taxon>
        <taxon>Chironomoidea</taxon>
        <taxon>Ceratopogonidae</taxon>
        <taxon>Ceratopogoninae</taxon>
        <taxon>Culicoides</taxon>
        <taxon>Monoculicoides</taxon>
    </lineage>
</organism>